<geneLocation type="plasmid" evidence="1 2">
    <name>pREB4</name>
</geneLocation>
<name>A8ZNH6_ACAM1</name>
<gene>
    <name evidence="1" type="ordered locus">AM1_D0067</name>
</gene>
<protein>
    <submittedName>
        <fullName evidence="1">Uncharacterized protein</fullName>
    </submittedName>
</protein>
<accession>A8ZNH6</accession>
<keyword evidence="2" id="KW-1185">Reference proteome</keyword>
<dbReference type="Proteomes" id="UP000000268">
    <property type="component" value="Plasmid pREB4"/>
</dbReference>
<dbReference type="EMBL" id="CP000841">
    <property type="protein sequence ID" value="ABW32562.1"/>
    <property type="molecule type" value="Genomic_DNA"/>
</dbReference>
<dbReference type="AlphaFoldDB" id="A8ZNH6"/>
<evidence type="ECO:0000313" key="1">
    <source>
        <dbReference type="EMBL" id="ABW32562.1"/>
    </source>
</evidence>
<organism evidence="1 2">
    <name type="scientific">Acaryochloris marina (strain MBIC 11017)</name>
    <dbReference type="NCBI Taxonomy" id="329726"/>
    <lineage>
        <taxon>Bacteria</taxon>
        <taxon>Bacillati</taxon>
        <taxon>Cyanobacteriota</taxon>
        <taxon>Cyanophyceae</taxon>
        <taxon>Acaryochloridales</taxon>
        <taxon>Acaryochloridaceae</taxon>
        <taxon>Acaryochloris</taxon>
    </lineage>
</organism>
<dbReference type="KEGG" id="amr:AM1_D0067"/>
<proteinExistence type="predicted"/>
<sequence>MKLNQYSECSFTEFAVISSVIGVWLNLVKVCENSRHSCAETDSTQ</sequence>
<reference evidence="1 2" key="1">
    <citation type="journal article" date="2008" name="Proc. Natl. Acad. Sci. U.S.A.">
        <title>Niche adaptation and genome expansion in the chlorophyll d-producing cyanobacterium Acaryochloris marina.</title>
        <authorList>
            <person name="Swingley W.D."/>
            <person name="Chen M."/>
            <person name="Cheung P.C."/>
            <person name="Conrad A.L."/>
            <person name="Dejesa L.C."/>
            <person name="Hao J."/>
            <person name="Honchak B.M."/>
            <person name="Karbach L.E."/>
            <person name="Kurdoglu A."/>
            <person name="Lahiri S."/>
            <person name="Mastrian S.D."/>
            <person name="Miyashita H."/>
            <person name="Page L."/>
            <person name="Ramakrishna P."/>
            <person name="Satoh S."/>
            <person name="Sattley W.M."/>
            <person name="Shimada Y."/>
            <person name="Taylor H.L."/>
            <person name="Tomo T."/>
            <person name="Tsuchiya T."/>
            <person name="Wang Z.T."/>
            <person name="Raymond J."/>
            <person name="Mimuro M."/>
            <person name="Blankenship R.E."/>
            <person name="Touchman J.W."/>
        </authorList>
    </citation>
    <scope>NUCLEOTIDE SEQUENCE [LARGE SCALE GENOMIC DNA]</scope>
    <source>
        <strain evidence="2">MBIC 11017</strain>
        <plasmid evidence="2">Plasmid pREB4</plasmid>
    </source>
</reference>
<keyword evidence="1" id="KW-0614">Plasmid</keyword>
<evidence type="ECO:0000313" key="2">
    <source>
        <dbReference type="Proteomes" id="UP000000268"/>
    </source>
</evidence>
<dbReference type="HOGENOM" id="CLU_3194749_0_0_3"/>